<dbReference type="Proteomes" id="UP001151760">
    <property type="component" value="Unassembled WGS sequence"/>
</dbReference>
<protein>
    <submittedName>
        <fullName evidence="2">Uncharacterized protein</fullName>
    </submittedName>
</protein>
<dbReference type="EMBL" id="BQNB010016438">
    <property type="protein sequence ID" value="GJT51813.1"/>
    <property type="molecule type" value="Genomic_DNA"/>
</dbReference>
<proteinExistence type="predicted"/>
<keyword evidence="3" id="KW-1185">Reference proteome</keyword>
<evidence type="ECO:0000256" key="1">
    <source>
        <dbReference type="SAM" id="MobiDB-lite"/>
    </source>
</evidence>
<feature type="region of interest" description="Disordered" evidence="1">
    <location>
        <begin position="56"/>
        <end position="86"/>
    </location>
</feature>
<reference evidence="2" key="1">
    <citation type="journal article" date="2022" name="Int. J. Mol. Sci.">
        <title>Draft Genome of Tanacetum Coccineum: Genomic Comparison of Closely Related Tanacetum-Family Plants.</title>
        <authorList>
            <person name="Yamashiro T."/>
            <person name="Shiraishi A."/>
            <person name="Nakayama K."/>
            <person name="Satake H."/>
        </authorList>
    </citation>
    <scope>NUCLEOTIDE SEQUENCE</scope>
</reference>
<evidence type="ECO:0000313" key="2">
    <source>
        <dbReference type="EMBL" id="GJT51813.1"/>
    </source>
</evidence>
<reference evidence="2" key="2">
    <citation type="submission" date="2022-01" db="EMBL/GenBank/DDBJ databases">
        <authorList>
            <person name="Yamashiro T."/>
            <person name="Shiraishi A."/>
            <person name="Satake H."/>
            <person name="Nakayama K."/>
        </authorList>
    </citation>
    <scope>NUCLEOTIDE SEQUENCE</scope>
</reference>
<organism evidence="2 3">
    <name type="scientific">Tanacetum coccineum</name>
    <dbReference type="NCBI Taxonomy" id="301880"/>
    <lineage>
        <taxon>Eukaryota</taxon>
        <taxon>Viridiplantae</taxon>
        <taxon>Streptophyta</taxon>
        <taxon>Embryophyta</taxon>
        <taxon>Tracheophyta</taxon>
        <taxon>Spermatophyta</taxon>
        <taxon>Magnoliopsida</taxon>
        <taxon>eudicotyledons</taxon>
        <taxon>Gunneridae</taxon>
        <taxon>Pentapetalae</taxon>
        <taxon>asterids</taxon>
        <taxon>campanulids</taxon>
        <taxon>Asterales</taxon>
        <taxon>Asteraceae</taxon>
        <taxon>Asteroideae</taxon>
        <taxon>Anthemideae</taxon>
        <taxon>Anthemidinae</taxon>
        <taxon>Tanacetum</taxon>
    </lineage>
</organism>
<sequence>MCTYLKNLAGWKPKDLKTKSFANVQELFDKAMKRVNTFVDMDIELVKGGKVRAEGSEKIAQESSSKRAGGELEQENAKKQKVDVEEETRQEKVKLQSLMEIVFDEEGVTIDAIPLATKPPSIVDWKIVKEGEKSYYLIIRAGGQSNRPEEGYERVLWGDLKTMFEPNVEDEVWKMQQVYKGRIIGIKRLLDILKITAAKEGLEMERITPLDLLGDMKRQHALSNALSLLLRATSTITGNFIIILKGLRRNQGLVIMDYLVKISKKARILELKRRYLKITILTSNTPYPSRKIQRIYACALLKTTKEQDPIRRIQRRPIHRIQVMEIKYSGRYRT</sequence>
<gene>
    <name evidence="2" type="ORF">Tco_0977970</name>
</gene>
<accession>A0ABQ5ELL9</accession>
<evidence type="ECO:0000313" key="3">
    <source>
        <dbReference type="Proteomes" id="UP001151760"/>
    </source>
</evidence>
<name>A0ABQ5ELL9_9ASTR</name>
<comment type="caution">
    <text evidence="2">The sequence shown here is derived from an EMBL/GenBank/DDBJ whole genome shotgun (WGS) entry which is preliminary data.</text>
</comment>